<keyword evidence="9" id="KW-1133">Transmembrane helix</keyword>
<comment type="pathway">
    <text evidence="2">Phospholipid metabolism; CDP-diacylglycerol biosynthesis; CDP-diacylglycerol from sn-glycerol 3-phosphate: step 2/3.</text>
</comment>
<keyword evidence="12" id="KW-1185">Reference proteome</keyword>
<proteinExistence type="inferred from homology"/>
<dbReference type="InterPro" id="IPR032098">
    <property type="entry name" value="Acyltransf_C"/>
</dbReference>
<dbReference type="CDD" id="cd07990">
    <property type="entry name" value="LPLAT_LCLAT1-like"/>
    <property type="match status" value="1"/>
</dbReference>
<dbReference type="GO" id="GO:0012505">
    <property type="term" value="C:endomembrane system"/>
    <property type="evidence" value="ECO:0007669"/>
    <property type="project" value="TreeGrafter"/>
</dbReference>
<feature type="domain" description="Phospholipid/glycerol acyltransferase" evidence="10">
    <location>
        <begin position="1"/>
        <end position="126"/>
    </location>
</feature>
<dbReference type="EMBL" id="PKMF04000180">
    <property type="protein sequence ID" value="KAK7844769.1"/>
    <property type="molecule type" value="Genomic_DNA"/>
</dbReference>
<evidence type="ECO:0000256" key="5">
    <source>
        <dbReference type="ARBA" id="ARBA00013211"/>
    </source>
</evidence>
<evidence type="ECO:0000256" key="7">
    <source>
        <dbReference type="ARBA" id="ARBA00023315"/>
    </source>
</evidence>
<keyword evidence="6" id="KW-0808">Transferase</keyword>
<comment type="similarity">
    <text evidence="4">Belongs to the 1-acyl-sn-glycerol-3-phosphate acyltransferase family.</text>
</comment>
<dbReference type="InterPro" id="IPR002123">
    <property type="entry name" value="Plipid/glycerol_acylTrfase"/>
</dbReference>
<evidence type="ECO:0000256" key="6">
    <source>
        <dbReference type="ARBA" id="ARBA00022679"/>
    </source>
</evidence>
<name>A0AAW0L1I1_QUESU</name>
<dbReference type="Pfam" id="PF16076">
    <property type="entry name" value="Acyltransf_C"/>
    <property type="match status" value="1"/>
</dbReference>
<evidence type="ECO:0000313" key="11">
    <source>
        <dbReference type="EMBL" id="KAK7844769.1"/>
    </source>
</evidence>
<dbReference type="Proteomes" id="UP000237347">
    <property type="component" value="Unassembled WGS sequence"/>
</dbReference>
<feature type="domain" description="Phospholipid/glycerol acyltransferase" evidence="10">
    <location>
        <begin position="127"/>
        <end position="214"/>
    </location>
</feature>
<protein>
    <recommendedName>
        <fullName evidence="5">1-acylglycerol-3-phosphate O-acyltransferase</fullName>
        <ecNumber evidence="5">2.3.1.51</ecNumber>
    </recommendedName>
</protein>
<evidence type="ECO:0000259" key="10">
    <source>
        <dbReference type="SMART" id="SM00563"/>
    </source>
</evidence>
<evidence type="ECO:0000256" key="4">
    <source>
        <dbReference type="ARBA" id="ARBA00008655"/>
    </source>
</evidence>
<dbReference type="EC" id="2.3.1.51" evidence="5"/>
<evidence type="ECO:0000256" key="1">
    <source>
        <dbReference type="ARBA" id="ARBA00001141"/>
    </source>
</evidence>
<feature type="compositionally biased region" description="Basic and acidic residues" evidence="8">
    <location>
        <begin position="389"/>
        <end position="402"/>
    </location>
</feature>
<sequence length="402" mass="45424">MNHGLNVRRFEMHDAQYEDLAQEANNHGQNVGKGAKSAKEAGLKVIGWSMWFSEYLFLERNWAKDESTIKSGLQRLEDYPQPFWLALFVEGTRFTQAKLLAAQEYAASAGLPVPRNVLIPRTKDNSIAKLEQVIGWSMWFSEYLFLERNWAKDESTIKSGLQRLEDYPQPFWLALFVEGTRFTQAKLLAAQEYAASAGLPVPRNVLIPRTKDNSIAKLEQGFVSAVSQMRSFVPAIYDITVAIPKSSPAPTMLRLFKGQPSVMHVHIKRHLMKDLPETDDAVAQWCKDIFVAKDALLDKHVAEDTFSDQELQDTGRPIKSLLVVTSWACLLIYGALKFLHWSSLLYSWKGIAFSAVCMALITFLMNILIRFSQSERSTPAKIAPAKPKNGGEHLETTSDKQR</sequence>
<comment type="pathway">
    <text evidence="3">Lipid metabolism.</text>
</comment>
<dbReference type="GO" id="GO:0003841">
    <property type="term" value="F:1-acylglycerol-3-phosphate O-acyltransferase activity"/>
    <property type="evidence" value="ECO:0007669"/>
    <property type="project" value="UniProtKB-EC"/>
</dbReference>
<comment type="catalytic activity">
    <reaction evidence="1">
        <text>a 1-acyl-sn-glycero-3-phosphate + an acyl-CoA = a 1,2-diacyl-sn-glycero-3-phosphate + CoA</text>
        <dbReference type="Rhea" id="RHEA:19709"/>
        <dbReference type="ChEBI" id="CHEBI:57287"/>
        <dbReference type="ChEBI" id="CHEBI:57970"/>
        <dbReference type="ChEBI" id="CHEBI:58342"/>
        <dbReference type="ChEBI" id="CHEBI:58608"/>
        <dbReference type="EC" id="2.3.1.51"/>
    </reaction>
</comment>
<dbReference type="PANTHER" id="PTHR10983:SF24">
    <property type="entry name" value="1-ACYLGLYCEROL-3-PHOSPHATE O-ACYLTRANSFERASE 3, ISOFORM E-RELATED"/>
    <property type="match status" value="1"/>
</dbReference>
<feature type="transmembrane region" description="Helical" evidence="9">
    <location>
        <begin position="321"/>
        <end position="339"/>
    </location>
</feature>
<evidence type="ECO:0000256" key="2">
    <source>
        <dbReference type="ARBA" id="ARBA00004728"/>
    </source>
</evidence>
<accession>A0AAW0L1I1</accession>
<keyword evidence="7 11" id="KW-0012">Acyltransferase</keyword>
<dbReference type="AlphaFoldDB" id="A0AAW0L1I1"/>
<evidence type="ECO:0000256" key="8">
    <source>
        <dbReference type="SAM" id="MobiDB-lite"/>
    </source>
</evidence>
<dbReference type="PANTHER" id="PTHR10983">
    <property type="entry name" value="1-ACYLGLYCEROL-3-PHOSPHATE ACYLTRANSFERASE-RELATED"/>
    <property type="match status" value="1"/>
</dbReference>
<comment type="caution">
    <text evidence="11">The sequence shown here is derived from an EMBL/GenBank/DDBJ whole genome shotgun (WGS) entry which is preliminary data.</text>
</comment>
<keyword evidence="9" id="KW-0812">Transmembrane</keyword>
<dbReference type="SMART" id="SM00563">
    <property type="entry name" value="PlsC"/>
    <property type="match status" value="2"/>
</dbReference>
<evidence type="ECO:0000313" key="12">
    <source>
        <dbReference type="Proteomes" id="UP000237347"/>
    </source>
</evidence>
<gene>
    <name evidence="11" type="primary">LPAT2_0</name>
    <name evidence="11" type="ORF">CFP56_010390</name>
</gene>
<reference evidence="11 12" key="1">
    <citation type="journal article" date="2018" name="Sci. Data">
        <title>The draft genome sequence of cork oak.</title>
        <authorList>
            <person name="Ramos A.M."/>
            <person name="Usie A."/>
            <person name="Barbosa P."/>
            <person name="Barros P.M."/>
            <person name="Capote T."/>
            <person name="Chaves I."/>
            <person name="Simoes F."/>
            <person name="Abreu I."/>
            <person name="Carrasquinho I."/>
            <person name="Faro C."/>
            <person name="Guimaraes J.B."/>
            <person name="Mendonca D."/>
            <person name="Nobrega F."/>
            <person name="Rodrigues L."/>
            <person name="Saibo N.J.M."/>
            <person name="Varela M.C."/>
            <person name="Egas C."/>
            <person name="Matos J."/>
            <person name="Miguel C.M."/>
            <person name="Oliveira M.M."/>
            <person name="Ricardo C.P."/>
            <person name="Goncalves S."/>
        </authorList>
    </citation>
    <scope>NUCLEOTIDE SEQUENCE [LARGE SCALE GENOMIC DNA]</scope>
    <source>
        <strain evidence="12">cv. HL8</strain>
    </source>
</reference>
<evidence type="ECO:0000256" key="9">
    <source>
        <dbReference type="SAM" id="Phobius"/>
    </source>
</evidence>
<evidence type="ECO:0000256" key="3">
    <source>
        <dbReference type="ARBA" id="ARBA00005189"/>
    </source>
</evidence>
<keyword evidence="9" id="KW-0472">Membrane</keyword>
<feature type="region of interest" description="Disordered" evidence="8">
    <location>
        <begin position="376"/>
        <end position="402"/>
    </location>
</feature>
<feature type="transmembrane region" description="Helical" evidence="9">
    <location>
        <begin position="351"/>
        <end position="369"/>
    </location>
</feature>
<organism evidence="11 12">
    <name type="scientific">Quercus suber</name>
    <name type="common">Cork oak</name>
    <dbReference type="NCBI Taxonomy" id="58331"/>
    <lineage>
        <taxon>Eukaryota</taxon>
        <taxon>Viridiplantae</taxon>
        <taxon>Streptophyta</taxon>
        <taxon>Embryophyta</taxon>
        <taxon>Tracheophyta</taxon>
        <taxon>Spermatophyta</taxon>
        <taxon>Magnoliopsida</taxon>
        <taxon>eudicotyledons</taxon>
        <taxon>Gunneridae</taxon>
        <taxon>Pentapetalae</taxon>
        <taxon>rosids</taxon>
        <taxon>fabids</taxon>
        <taxon>Fagales</taxon>
        <taxon>Fagaceae</taxon>
        <taxon>Quercus</taxon>
    </lineage>
</organism>